<dbReference type="SMART" id="SM00895">
    <property type="entry name" value="FCD"/>
    <property type="match status" value="1"/>
</dbReference>
<keyword evidence="1" id="KW-0805">Transcription regulation</keyword>
<dbReference type="InterPro" id="IPR000524">
    <property type="entry name" value="Tscrpt_reg_HTH_GntR"/>
</dbReference>
<dbReference type="Pfam" id="PF07729">
    <property type="entry name" value="FCD"/>
    <property type="match status" value="1"/>
</dbReference>
<dbReference type="InterPro" id="IPR036388">
    <property type="entry name" value="WH-like_DNA-bd_sf"/>
</dbReference>
<evidence type="ECO:0000313" key="6">
    <source>
        <dbReference type="Proteomes" id="UP001318682"/>
    </source>
</evidence>
<dbReference type="Gene3D" id="1.20.120.530">
    <property type="entry name" value="GntR ligand-binding domain-like"/>
    <property type="match status" value="1"/>
</dbReference>
<evidence type="ECO:0000256" key="1">
    <source>
        <dbReference type="ARBA" id="ARBA00023015"/>
    </source>
</evidence>
<dbReference type="SMART" id="SM00345">
    <property type="entry name" value="HTH_GNTR"/>
    <property type="match status" value="1"/>
</dbReference>
<dbReference type="EMBL" id="CP143423">
    <property type="protein sequence ID" value="WVX47346.1"/>
    <property type="molecule type" value="Genomic_DNA"/>
</dbReference>
<dbReference type="InterPro" id="IPR008920">
    <property type="entry name" value="TF_FadR/GntR_C"/>
</dbReference>
<evidence type="ECO:0000313" key="5">
    <source>
        <dbReference type="EMBL" id="WVX47346.1"/>
    </source>
</evidence>
<reference evidence="6" key="2">
    <citation type="submission" date="2024-01" db="EMBL/GenBank/DDBJ databases">
        <title>Roseobacter fucihabitans sp. nov., isolated from the brown alga Fucus spiralis.</title>
        <authorList>
            <person name="Hahnke S."/>
            <person name="Berger M."/>
            <person name="Schlingloff A."/>
            <person name="Athale I."/>
            <person name="Neumann-Schaal M."/>
            <person name="Adenaya A."/>
            <person name="Poehlein A."/>
            <person name="Daniel R."/>
            <person name="Pertersen J."/>
            <person name="Brinkhoff T."/>
        </authorList>
    </citation>
    <scope>NUCLEOTIDE SEQUENCE [LARGE SCALE GENOMIC DNA]</scope>
    <source>
        <strain evidence="6">B14</strain>
    </source>
</reference>
<dbReference type="InterPro" id="IPR036390">
    <property type="entry name" value="WH_DNA-bd_sf"/>
</dbReference>
<sequence>MAAQDADIFDDMRHRLITGEFGYGTKLRAEKLREDYNCSASTVREVLFRLSTVGLVEFQEQRGFKSPYQSAKRQHELTHMRILLESEGACHSIRLGGVDWESRLSAAHHKLSHIETRVRASGNMIPLLGLWSRAEQEFHETLIDACGSDLLKSTHKVIYEQFRQQLVSAETNYGYFPENIREHQAILDAALERNEDLMRVTVNDHLARNLIRPLPQKHHADTFDRSSAI</sequence>
<evidence type="ECO:0000259" key="4">
    <source>
        <dbReference type="PROSITE" id="PS50949"/>
    </source>
</evidence>
<organism evidence="5 6">
    <name type="scientific">Roseobacter fucihabitans</name>
    <dbReference type="NCBI Taxonomy" id="1537242"/>
    <lineage>
        <taxon>Bacteria</taxon>
        <taxon>Pseudomonadati</taxon>
        <taxon>Pseudomonadota</taxon>
        <taxon>Alphaproteobacteria</taxon>
        <taxon>Rhodobacterales</taxon>
        <taxon>Roseobacteraceae</taxon>
        <taxon>Roseobacter</taxon>
    </lineage>
</organism>
<keyword evidence="6" id="KW-1185">Reference proteome</keyword>
<keyword evidence="3" id="KW-0804">Transcription</keyword>
<dbReference type="PANTHER" id="PTHR43537:SF24">
    <property type="entry name" value="GLUCONATE OPERON TRANSCRIPTIONAL REPRESSOR"/>
    <property type="match status" value="1"/>
</dbReference>
<feature type="domain" description="HTH gntR-type" evidence="4">
    <location>
        <begin position="2"/>
        <end position="69"/>
    </location>
</feature>
<dbReference type="Pfam" id="PF00392">
    <property type="entry name" value="GntR"/>
    <property type="match status" value="1"/>
</dbReference>
<accession>A0ABZ2BN74</accession>
<reference evidence="5 6" key="1">
    <citation type="submission" date="2015-07" db="EMBL/GenBank/DDBJ databases">
        <authorList>
            <person name="Voget S."/>
            <person name="Dogs M."/>
            <person name="Brinkhoff T.H."/>
            <person name="Daniel R."/>
        </authorList>
    </citation>
    <scope>NUCLEOTIDE SEQUENCE [LARGE SCALE GENOMIC DNA]</scope>
    <source>
        <strain evidence="5 6">B14</strain>
    </source>
</reference>
<dbReference type="SUPFAM" id="SSF48008">
    <property type="entry name" value="GntR ligand-binding domain-like"/>
    <property type="match status" value="1"/>
</dbReference>
<keyword evidence="2" id="KW-0238">DNA-binding</keyword>
<dbReference type="RefSeq" id="WP_187428262.1">
    <property type="nucleotide sequence ID" value="NZ_CP143423.1"/>
</dbReference>
<name>A0ABZ2BN74_9RHOB</name>
<proteinExistence type="predicted"/>
<dbReference type="Proteomes" id="UP001318682">
    <property type="component" value="Chromosome"/>
</dbReference>
<evidence type="ECO:0000256" key="2">
    <source>
        <dbReference type="ARBA" id="ARBA00023125"/>
    </source>
</evidence>
<dbReference type="SUPFAM" id="SSF46785">
    <property type="entry name" value="Winged helix' DNA-binding domain"/>
    <property type="match status" value="1"/>
</dbReference>
<dbReference type="PANTHER" id="PTHR43537">
    <property type="entry name" value="TRANSCRIPTIONAL REGULATOR, GNTR FAMILY"/>
    <property type="match status" value="1"/>
</dbReference>
<dbReference type="InterPro" id="IPR011711">
    <property type="entry name" value="GntR_C"/>
</dbReference>
<dbReference type="Gene3D" id="1.10.10.10">
    <property type="entry name" value="Winged helix-like DNA-binding domain superfamily/Winged helix DNA-binding domain"/>
    <property type="match status" value="1"/>
</dbReference>
<evidence type="ECO:0000256" key="3">
    <source>
        <dbReference type="ARBA" id="ARBA00023163"/>
    </source>
</evidence>
<gene>
    <name evidence="5" type="primary">glaR</name>
    <name evidence="5" type="ORF">ROLI_004130</name>
</gene>
<protein>
    <submittedName>
        <fullName evidence="5">HTH-type transcriptional repressor GlaR</fullName>
    </submittedName>
</protein>
<dbReference type="PROSITE" id="PS50949">
    <property type="entry name" value="HTH_GNTR"/>
    <property type="match status" value="1"/>
</dbReference>